<name>A0ABX1KGU4_9GAMM</name>
<dbReference type="EMBL" id="JABAEB010000001">
    <property type="protein sequence ID" value="NLQ21412.1"/>
    <property type="molecule type" value="Genomic_DNA"/>
</dbReference>
<accession>A0ABX1KGU4</accession>
<evidence type="ECO:0000313" key="3">
    <source>
        <dbReference type="Proteomes" id="UP000527352"/>
    </source>
</evidence>
<comment type="caution">
    <text evidence="2">The sequence shown here is derived from an EMBL/GenBank/DDBJ whole genome shotgun (WGS) entry which is preliminary data.</text>
</comment>
<evidence type="ECO:0000313" key="2">
    <source>
        <dbReference type="EMBL" id="NLQ21412.1"/>
    </source>
</evidence>
<keyword evidence="1" id="KW-0472">Membrane</keyword>
<proteinExistence type="predicted"/>
<organism evidence="2 3">
    <name type="scientific">Shewanella oncorhynchi</name>
    <dbReference type="NCBI Taxonomy" id="2726434"/>
    <lineage>
        <taxon>Bacteria</taxon>
        <taxon>Pseudomonadati</taxon>
        <taxon>Pseudomonadota</taxon>
        <taxon>Gammaproteobacteria</taxon>
        <taxon>Alteromonadales</taxon>
        <taxon>Shewanellaceae</taxon>
        <taxon>Shewanella</taxon>
    </lineage>
</organism>
<keyword evidence="3" id="KW-1185">Reference proteome</keyword>
<evidence type="ECO:0000256" key="1">
    <source>
        <dbReference type="SAM" id="Phobius"/>
    </source>
</evidence>
<keyword evidence="1" id="KW-0812">Transmembrane</keyword>
<dbReference type="RefSeq" id="WP_168822657.1">
    <property type="nucleotide sequence ID" value="NZ_JABAEB010000001.1"/>
</dbReference>
<dbReference type="Proteomes" id="UP000527352">
    <property type="component" value="Unassembled WGS sequence"/>
</dbReference>
<sequence length="465" mass="53959">MHACQFEDFYTYKVTFDFSSKISLEDIFSSSLFISDLAGVNINYELYIDGEISFESQCLHEYKKQCFDSVDDEDCCKVSLVIDKSNSPGFVIIEKNVFSDYLMAKNYIDSATLFFSEVMNHEYKLFIRDGNILKLVELERPRPMKPTPTMVSKSALLFEFFSCGGDPDLMFDWSRMFDDRFRNYLKEVSSLLMLSHLCSDFDVVRKCFVFSGYKEVEIFFDNVLNGEEQQDILQTVYQWVYSGQEDAVKLGILSNVISLFSASADTSLFDQNLKRTLFSNYKIYLKGNIERYIEVKNKVSEFVFDLSNKIIEHTDNFRGEVKKSVFAVYSFFFMSVVFTGIDKGKLSNIFNFEVSILTMLFLVAAIFYIHVSKSELNRKIDFAEEQLSDLKFRYSTVLDLAELEEVFQRNIVSQVRLKFNEDGIYFFGLVLCFSLIFFVFVGLLLNIGLEVFVGRVLSLSSDLFY</sequence>
<feature type="transmembrane region" description="Helical" evidence="1">
    <location>
        <begin position="324"/>
        <end position="341"/>
    </location>
</feature>
<gene>
    <name evidence="2" type="ORF">HGO26_00720</name>
</gene>
<protein>
    <submittedName>
        <fullName evidence="2">Uncharacterized protein</fullName>
    </submittedName>
</protein>
<feature type="transmembrane region" description="Helical" evidence="1">
    <location>
        <begin position="424"/>
        <end position="445"/>
    </location>
</feature>
<reference evidence="2 3" key="1">
    <citation type="submission" date="2020-04" db="EMBL/GenBank/DDBJ databases">
        <title>The first description of lens atrophy caused by putative novel Shewanella sp. that is a new emerging pathogen for cultured rainbow trout?</title>
        <authorList>
            <person name="Saticioglu I.B."/>
            <person name="Duman M."/>
            <person name="Altun S."/>
        </authorList>
    </citation>
    <scope>NUCLEOTIDE SEQUENCE [LARGE SCALE GENOMIC DNA]</scope>
    <source>
        <strain evidence="2 3">S-1</strain>
    </source>
</reference>
<keyword evidence="1" id="KW-1133">Transmembrane helix</keyword>
<feature type="transmembrane region" description="Helical" evidence="1">
    <location>
        <begin position="348"/>
        <end position="369"/>
    </location>
</feature>